<feature type="compositionally biased region" description="Low complexity" evidence="2">
    <location>
        <begin position="1015"/>
        <end position="1031"/>
    </location>
</feature>
<evidence type="ECO:0000313" key="3">
    <source>
        <dbReference type="EMBL" id="CAD9675238.1"/>
    </source>
</evidence>
<evidence type="ECO:0008006" key="4">
    <source>
        <dbReference type="Google" id="ProtNLM"/>
    </source>
</evidence>
<feature type="compositionally biased region" description="Basic and acidic residues" evidence="2">
    <location>
        <begin position="195"/>
        <end position="204"/>
    </location>
</feature>
<feature type="region of interest" description="Disordered" evidence="2">
    <location>
        <begin position="950"/>
        <end position="969"/>
    </location>
</feature>
<feature type="region of interest" description="Disordered" evidence="2">
    <location>
        <begin position="545"/>
        <end position="600"/>
    </location>
</feature>
<dbReference type="EMBL" id="HBHJ01009245">
    <property type="protein sequence ID" value="CAD9675238.1"/>
    <property type="molecule type" value="Transcribed_RNA"/>
</dbReference>
<feature type="region of interest" description="Disordered" evidence="2">
    <location>
        <begin position="974"/>
        <end position="1084"/>
    </location>
</feature>
<protein>
    <recommendedName>
        <fullName evidence="4">KOW domain-containing protein</fullName>
    </recommendedName>
</protein>
<feature type="compositionally biased region" description="Pro residues" evidence="2">
    <location>
        <begin position="493"/>
        <end position="503"/>
    </location>
</feature>
<feature type="region of interest" description="Disordered" evidence="2">
    <location>
        <begin position="315"/>
        <end position="339"/>
    </location>
</feature>
<gene>
    <name evidence="3" type="ORF">RMAR1173_LOCUS6019</name>
</gene>
<organism evidence="3">
    <name type="scientific">Rhizochromulina marina</name>
    <dbReference type="NCBI Taxonomy" id="1034831"/>
    <lineage>
        <taxon>Eukaryota</taxon>
        <taxon>Sar</taxon>
        <taxon>Stramenopiles</taxon>
        <taxon>Ochrophyta</taxon>
        <taxon>Dictyochophyceae</taxon>
        <taxon>Rhizochromulinales</taxon>
        <taxon>Rhizochromulina</taxon>
    </lineage>
</organism>
<feature type="region of interest" description="Disordered" evidence="2">
    <location>
        <begin position="433"/>
        <end position="463"/>
    </location>
</feature>
<keyword evidence="1" id="KW-0175">Coiled coil</keyword>
<feature type="region of interest" description="Disordered" evidence="2">
    <location>
        <begin position="89"/>
        <end position="276"/>
    </location>
</feature>
<dbReference type="AlphaFoldDB" id="A0A7S2RMF6"/>
<feature type="compositionally biased region" description="Gly residues" evidence="2">
    <location>
        <begin position="160"/>
        <end position="171"/>
    </location>
</feature>
<sequence length="1104" mass="116004">MAAIGAEASGASEEAGSEGAGAVGAEDDFSEIFGSDESAEAHPSDRGHRLSDSWEQVEGNSPKSTGSTTATEDWCLAAASGDARELGIAAGTTEADPVGVHRPKPGSVAPRLRGGTEEDIQRFFDALETGRDGKTSSPAPSSGSKVEDDFGIFDDEGGDTAAGGAGGGGTVGASSSPRRLDCPAGAQGTLVVQESEGKPSHGDAEVLDLGAGAGRKEAPRWEERELPPSRAGDTLPNPGEEAMEGRDLLGGPSEVAEVDEAPLLDPVPANLEGRFDEAAVPGELESVQSDGMDSFLASMAEFMAAGVVVPTPGLEQGTGTVASPGRPGPLSERGRTGSSDSFLQEVEHLLSDVGVGGAAADVPHPGSGAELQAGDRVRVTRGFYEGARGTVVAVAGPAAGKTITVVFAEPRPHGIPRDSLPSDDLALDTDRCCNTAQASGSPTTQSPREARDSEAPSVLSRASSIDVDDLNRLLESLNPSTTSQGGPLTAASGPPPTPPPTPPVHHSTGGTASREHNPQDANAPPKSSTLLHKKIQDLEALVAQHQEALSRSERETTQRERALAEREAKLAAAQADFEERRKSGTPRDQPRDASSPCGAPRVTTMGICLGVAAAPVAAATVPTTEALTAQMESLTAESHVLERADSDQARCELEQCLRQIEMLKLQLKNAGVKPIDEVVSLEEAKQRLKRAVEQMIGGNEDAQVDFDKWDEYIRCHPEHKEEQQRLAREWEEKNREKNEQALRALRTFVPPDIYYATLDGLKLRGVQTPLAKRLWDRKILWWCRSEPSIIAKTHAADLKVKFAFQGLDLRELRAVSAMLPQTFDNDSTGDKKKWRENFMTKLKEMVQQEEQNRLPAAQQIHRTYADHPELFDPDAESVLVQTVKGGAFDKVVAPPVSSRGRFPSRGIRGALGGAANSLLDAGFAAAEGKLHGSVRTVRKAVAAKTGVHNFFSKGGAKHSGGDTEGGLTAVEEQTPHDGTAAQARPESTTPGSALLDAIRGGKKRPSQSNAPSTPPRRASLPSTAASPPSSLMEAIRKRQAAADGAQSAAPEGGAPDERTEGGSSSASSTTTLPPGLGGEPSPQSRLLAAIKLKKQGQQRRASVQ</sequence>
<proteinExistence type="predicted"/>
<feature type="compositionally biased region" description="Acidic residues" evidence="2">
    <location>
        <begin position="149"/>
        <end position="158"/>
    </location>
</feature>
<feature type="region of interest" description="Disordered" evidence="2">
    <location>
        <begin position="1"/>
        <end position="76"/>
    </location>
</feature>
<feature type="compositionally biased region" description="Polar residues" evidence="2">
    <location>
        <begin position="135"/>
        <end position="144"/>
    </location>
</feature>
<name>A0A7S2RMF6_9STRA</name>
<reference evidence="3" key="1">
    <citation type="submission" date="2021-01" db="EMBL/GenBank/DDBJ databases">
        <authorList>
            <person name="Corre E."/>
            <person name="Pelletier E."/>
            <person name="Niang G."/>
            <person name="Scheremetjew M."/>
            <person name="Finn R."/>
            <person name="Kale V."/>
            <person name="Holt S."/>
            <person name="Cochrane G."/>
            <person name="Meng A."/>
            <person name="Brown T."/>
            <person name="Cohen L."/>
        </authorList>
    </citation>
    <scope>NUCLEOTIDE SEQUENCE</scope>
    <source>
        <strain evidence="3">CCMP1243</strain>
    </source>
</reference>
<feature type="compositionally biased region" description="Basic and acidic residues" evidence="2">
    <location>
        <begin position="214"/>
        <end position="227"/>
    </location>
</feature>
<feature type="region of interest" description="Disordered" evidence="2">
    <location>
        <begin position="476"/>
        <end position="527"/>
    </location>
</feature>
<accession>A0A7S2RMF6</accession>
<feature type="compositionally biased region" description="Basic and acidic residues" evidence="2">
    <location>
        <begin position="548"/>
        <end position="569"/>
    </location>
</feature>
<feature type="compositionally biased region" description="Low complexity" evidence="2">
    <location>
        <begin position="1"/>
        <end position="14"/>
    </location>
</feature>
<evidence type="ECO:0000256" key="1">
    <source>
        <dbReference type="SAM" id="Coils"/>
    </source>
</evidence>
<feature type="compositionally biased region" description="Polar residues" evidence="2">
    <location>
        <begin position="58"/>
        <end position="71"/>
    </location>
</feature>
<feature type="coiled-coil region" evidence="1">
    <location>
        <begin position="646"/>
        <end position="747"/>
    </location>
</feature>
<feature type="compositionally biased region" description="Polar residues" evidence="2">
    <location>
        <begin position="433"/>
        <end position="447"/>
    </location>
</feature>
<evidence type="ECO:0000256" key="2">
    <source>
        <dbReference type="SAM" id="MobiDB-lite"/>
    </source>
</evidence>
<feature type="compositionally biased region" description="Basic and acidic residues" evidence="2">
    <location>
        <begin position="39"/>
        <end position="52"/>
    </location>
</feature>